<feature type="domain" description="Major facilitator superfamily (MFS) profile" evidence="7">
    <location>
        <begin position="16"/>
        <end position="393"/>
    </location>
</feature>
<dbReference type="PANTHER" id="PTHR43124:SF3">
    <property type="entry name" value="CHLORAMPHENICOL EFFLUX PUMP RV0191"/>
    <property type="match status" value="1"/>
</dbReference>
<dbReference type="PANTHER" id="PTHR43124">
    <property type="entry name" value="PURINE EFFLUX PUMP PBUE"/>
    <property type="match status" value="1"/>
</dbReference>
<dbReference type="SUPFAM" id="SSF103473">
    <property type="entry name" value="MFS general substrate transporter"/>
    <property type="match status" value="1"/>
</dbReference>
<feature type="transmembrane region" description="Helical" evidence="6">
    <location>
        <begin position="368"/>
        <end position="388"/>
    </location>
</feature>
<feature type="transmembrane region" description="Helical" evidence="6">
    <location>
        <begin position="12"/>
        <end position="35"/>
    </location>
</feature>
<dbReference type="Proteomes" id="UP000218784">
    <property type="component" value="Unassembled WGS sequence"/>
</dbReference>
<keyword evidence="3 6" id="KW-0812">Transmembrane</keyword>
<dbReference type="Pfam" id="PF07690">
    <property type="entry name" value="MFS_1"/>
    <property type="match status" value="1"/>
</dbReference>
<evidence type="ECO:0000256" key="3">
    <source>
        <dbReference type="ARBA" id="ARBA00022692"/>
    </source>
</evidence>
<organism evidence="8 9">
    <name type="scientific">Sphingomonas ginsenosidimutans</name>
    <dbReference type="NCBI Taxonomy" id="862134"/>
    <lineage>
        <taxon>Bacteria</taxon>
        <taxon>Pseudomonadati</taxon>
        <taxon>Pseudomonadota</taxon>
        <taxon>Alphaproteobacteria</taxon>
        <taxon>Sphingomonadales</taxon>
        <taxon>Sphingomonadaceae</taxon>
        <taxon>Sphingomonas</taxon>
    </lineage>
</organism>
<keyword evidence="4 6" id="KW-1133">Transmembrane helix</keyword>
<reference evidence="8 9" key="1">
    <citation type="submission" date="2017-09" db="EMBL/GenBank/DDBJ databases">
        <title>Sphingomonas ginsenosidimutans KACC 14949, whole genome shotgun sequence.</title>
        <authorList>
            <person name="Feng G."/>
            <person name="Zhu H."/>
        </authorList>
    </citation>
    <scope>NUCLEOTIDE SEQUENCE [LARGE SCALE GENOMIC DNA]</scope>
    <source>
        <strain evidence="8 9">KACC 14949</strain>
    </source>
</reference>
<feature type="transmembrane region" description="Helical" evidence="6">
    <location>
        <begin position="107"/>
        <end position="132"/>
    </location>
</feature>
<sequence length="393" mass="39848">MATAIADRPSAPVGLIHLSLAVGGFAIGTTEFATMSLLPDMARDLGVDAPTAGHVISAYALGVVVGAPLLAVIGAKMARRTLLIALMAMFALGNALSAVAPDYGTMMAFRFLSGLPHGAYFGIATLVAASLVEQRRRTQAAARVLLGLTVATIVGVPLANALGQVVGWRSCFVIVAVLAGLTAALVALFAPRDRADADASPLRELAALRTPQVWLTLGVGAIGFGGLFAVYTYLADTMAAVTKVSTAVVPVALAVFGVGMTAGNLIVPRFADRALLPTAAGVLVWSAASLMLWPFAAGHLWSVIVAVLLIGVGGSLGSVLQTRLMDVAGDAQGLAAALNHSAFNVANALGPWLGGMAIAAGYGWTSTGWVGAALALGGLAMLAVSWAVERRAT</sequence>
<evidence type="ECO:0000259" key="7">
    <source>
        <dbReference type="PROSITE" id="PS50850"/>
    </source>
</evidence>
<feature type="transmembrane region" description="Helical" evidence="6">
    <location>
        <begin position="82"/>
        <end position="101"/>
    </location>
</feature>
<feature type="transmembrane region" description="Helical" evidence="6">
    <location>
        <begin position="172"/>
        <end position="191"/>
    </location>
</feature>
<dbReference type="Gene3D" id="1.20.1250.20">
    <property type="entry name" value="MFS general substrate transporter like domains"/>
    <property type="match status" value="1"/>
</dbReference>
<accession>A0A2A4I2L8</accession>
<dbReference type="GO" id="GO:0022857">
    <property type="term" value="F:transmembrane transporter activity"/>
    <property type="evidence" value="ECO:0007669"/>
    <property type="project" value="InterPro"/>
</dbReference>
<dbReference type="InterPro" id="IPR036259">
    <property type="entry name" value="MFS_trans_sf"/>
</dbReference>
<evidence type="ECO:0000256" key="1">
    <source>
        <dbReference type="ARBA" id="ARBA00004651"/>
    </source>
</evidence>
<protein>
    <submittedName>
        <fullName evidence="8">MFS transporter</fullName>
    </submittedName>
</protein>
<dbReference type="InterPro" id="IPR050189">
    <property type="entry name" value="MFS_Efflux_Transporters"/>
</dbReference>
<feature type="transmembrane region" description="Helical" evidence="6">
    <location>
        <begin position="299"/>
        <end position="320"/>
    </location>
</feature>
<feature type="transmembrane region" description="Helical" evidence="6">
    <location>
        <begin position="341"/>
        <end position="362"/>
    </location>
</feature>
<keyword evidence="2" id="KW-1003">Cell membrane</keyword>
<proteinExistence type="predicted"/>
<dbReference type="GO" id="GO:0005886">
    <property type="term" value="C:plasma membrane"/>
    <property type="evidence" value="ECO:0007669"/>
    <property type="project" value="UniProtKB-SubCell"/>
</dbReference>
<evidence type="ECO:0000256" key="5">
    <source>
        <dbReference type="ARBA" id="ARBA00023136"/>
    </source>
</evidence>
<keyword evidence="9" id="KW-1185">Reference proteome</keyword>
<evidence type="ECO:0000313" key="9">
    <source>
        <dbReference type="Proteomes" id="UP000218784"/>
    </source>
</evidence>
<comment type="caution">
    <text evidence="8">The sequence shown here is derived from an EMBL/GenBank/DDBJ whole genome shotgun (WGS) entry which is preliminary data.</text>
</comment>
<dbReference type="InterPro" id="IPR001958">
    <property type="entry name" value="Tet-R_TetA/multi-R_MdtG-like"/>
</dbReference>
<dbReference type="PRINTS" id="PR01035">
    <property type="entry name" value="TCRTETA"/>
</dbReference>
<dbReference type="RefSeq" id="WP_096609755.1">
    <property type="nucleotide sequence ID" value="NZ_NWVD01000001.1"/>
</dbReference>
<feature type="transmembrane region" description="Helical" evidence="6">
    <location>
        <begin position="55"/>
        <end position="75"/>
    </location>
</feature>
<comment type="subcellular location">
    <subcellularLocation>
        <location evidence="1">Cell membrane</location>
        <topology evidence="1">Multi-pass membrane protein</topology>
    </subcellularLocation>
</comment>
<dbReference type="InterPro" id="IPR020846">
    <property type="entry name" value="MFS_dom"/>
</dbReference>
<dbReference type="InterPro" id="IPR011701">
    <property type="entry name" value="MFS"/>
</dbReference>
<evidence type="ECO:0000256" key="6">
    <source>
        <dbReference type="SAM" id="Phobius"/>
    </source>
</evidence>
<dbReference type="EMBL" id="NWVD01000001">
    <property type="protein sequence ID" value="PCG10175.1"/>
    <property type="molecule type" value="Genomic_DNA"/>
</dbReference>
<dbReference type="AlphaFoldDB" id="A0A2A4I2L8"/>
<gene>
    <name evidence="8" type="ORF">COA17_01560</name>
</gene>
<feature type="transmembrane region" description="Helical" evidence="6">
    <location>
        <begin position="144"/>
        <end position="166"/>
    </location>
</feature>
<feature type="transmembrane region" description="Helical" evidence="6">
    <location>
        <begin position="274"/>
        <end position="293"/>
    </location>
</feature>
<name>A0A2A4I2L8_9SPHN</name>
<dbReference type="PROSITE" id="PS50850">
    <property type="entry name" value="MFS"/>
    <property type="match status" value="1"/>
</dbReference>
<evidence type="ECO:0000256" key="2">
    <source>
        <dbReference type="ARBA" id="ARBA00022475"/>
    </source>
</evidence>
<feature type="transmembrane region" description="Helical" evidence="6">
    <location>
        <begin position="212"/>
        <end position="235"/>
    </location>
</feature>
<keyword evidence="5 6" id="KW-0472">Membrane</keyword>
<dbReference type="CDD" id="cd17324">
    <property type="entry name" value="MFS_NepI_like"/>
    <property type="match status" value="1"/>
</dbReference>
<feature type="transmembrane region" description="Helical" evidence="6">
    <location>
        <begin position="247"/>
        <end position="267"/>
    </location>
</feature>
<evidence type="ECO:0000313" key="8">
    <source>
        <dbReference type="EMBL" id="PCG10175.1"/>
    </source>
</evidence>
<evidence type="ECO:0000256" key="4">
    <source>
        <dbReference type="ARBA" id="ARBA00022989"/>
    </source>
</evidence>